<dbReference type="NCBIfam" id="TIGR02173">
    <property type="entry name" value="cyt_kin_arch"/>
    <property type="match status" value="1"/>
</dbReference>
<comment type="catalytic activity">
    <reaction evidence="6">
        <text>CMP + ATP = CDP + ADP</text>
        <dbReference type="Rhea" id="RHEA:11600"/>
        <dbReference type="ChEBI" id="CHEBI:30616"/>
        <dbReference type="ChEBI" id="CHEBI:58069"/>
        <dbReference type="ChEBI" id="CHEBI:60377"/>
        <dbReference type="ChEBI" id="CHEBI:456216"/>
        <dbReference type="EC" id="2.7.4.25"/>
    </reaction>
</comment>
<protein>
    <recommendedName>
        <fullName evidence="6">Cytidylate kinase</fullName>
        <shortName evidence="6">CK</shortName>
        <ecNumber evidence="6">2.7.4.25</ecNumber>
    </recommendedName>
    <alternativeName>
        <fullName evidence="6">Cytidine monophosphate kinase</fullName>
        <shortName evidence="6">CMP kinase</shortName>
    </alternativeName>
</protein>
<dbReference type="GO" id="GO:0005524">
    <property type="term" value="F:ATP binding"/>
    <property type="evidence" value="ECO:0007669"/>
    <property type="project" value="UniProtKB-UniRule"/>
</dbReference>
<dbReference type="GO" id="GO:0016776">
    <property type="term" value="F:phosphotransferase activity, phosphate group as acceptor"/>
    <property type="evidence" value="ECO:0007669"/>
    <property type="project" value="InterPro"/>
</dbReference>
<dbReference type="EMBL" id="CP058560">
    <property type="protein sequence ID" value="QUH24360.1"/>
    <property type="molecule type" value="Genomic_DNA"/>
</dbReference>
<dbReference type="GO" id="GO:0005737">
    <property type="term" value="C:cytoplasm"/>
    <property type="evidence" value="ECO:0007669"/>
    <property type="project" value="UniProtKB-SubCell"/>
</dbReference>
<dbReference type="GeneID" id="64820952"/>
<dbReference type="GO" id="GO:0016301">
    <property type="term" value="F:kinase activity"/>
    <property type="evidence" value="ECO:0007669"/>
    <property type="project" value="UniProtKB-KW"/>
</dbReference>
<comment type="similarity">
    <text evidence="6">Belongs to the cytidylate kinase family. Type 2 subfamily.</text>
</comment>
<dbReference type="HAMAP" id="MF_00239">
    <property type="entry name" value="Cytidyl_kinase_type2"/>
    <property type="match status" value="1"/>
</dbReference>
<evidence type="ECO:0000256" key="5">
    <source>
        <dbReference type="ARBA" id="ARBA00022840"/>
    </source>
</evidence>
<reference evidence="7" key="1">
    <citation type="submission" date="2020-07" db="EMBL/GenBank/DDBJ databases">
        <title>Methanobacterium. sp. MethCan genome.</title>
        <authorList>
            <person name="Postec A."/>
            <person name="Quemeneur M."/>
        </authorList>
    </citation>
    <scope>NUCLEOTIDE SEQUENCE</scope>
    <source>
        <strain evidence="7">MethCAN</strain>
    </source>
</reference>
<evidence type="ECO:0000256" key="2">
    <source>
        <dbReference type="ARBA" id="ARBA00022679"/>
    </source>
</evidence>
<keyword evidence="3 6" id="KW-0547">Nucleotide-binding</keyword>
<evidence type="ECO:0000313" key="8">
    <source>
        <dbReference type="Proteomes" id="UP000681041"/>
    </source>
</evidence>
<name>A0A8T8KC81_9EURY</name>
<dbReference type="Pfam" id="PF13189">
    <property type="entry name" value="Cytidylate_kin2"/>
    <property type="match status" value="1"/>
</dbReference>
<proteinExistence type="inferred from homology"/>
<keyword evidence="1 6" id="KW-0963">Cytoplasm</keyword>
<dbReference type="EC" id="2.7.4.25" evidence="6"/>
<evidence type="ECO:0000256" key="3">
    <source>
        <dbReference type="ARBA" id="ARBA00022741"/>
    </source>
</evidence>
<dbReference type="KEGG" id="meme:HYG87_09265"/>
<organism evidence="7 8">
    <name type="scientific">Methanobacterium alkalithermotolerans</name>
    <dbReference type="NCBI Taxonomy" id="2731220"/>
    <lineage>
        <taxon>Archaea</taxon>
        <taxon>Methanobacteriati</taxon>
        <taxon>Methanobacteriota</taxon>
        <taxon>Methanomada group</taxon>
        <taxon>Methanobacteria</taxon>
        <taxon>Methanobacteriales</taxon>
        <taxon>Methanobacteriaceae</taxon>
        <taxon>Methanobacterium</taxon>
    </lineage>
</organism>
<dbReference type="InterPro" id="IPR011892">
    <property type="entry name" value="Cyt_kin_arch"/>
</dbReference>
<keyword evidence="5 6" id="KW-0067">ATP-binding</keyword>
<evidence type="ECO:0000256" key="1">
    <source>
        <dbReference type="ARBA" id="ARBA00022490"/>
    </source>
</evidence>
<gene>
    <name evidence="6" type="primary">cmk</name>
    <name evidence="7" type="ORF">HYG87_09265</name>
</gene>
<feature type="binding site" evidence="6">
    <location>
        <begin position="7"/>
        <end position="15"/>
    </location>
    <ligand>
        <name>ATP</name>
        <dbReference type="ChEBI" id="CHEBI:30616"/>
    </ligand>
</feature>
<keyword evidence="8" id="KW-1185">Reference proteome</keyword>
<evidence type="ECO:0000256" key="6">
    <source>
        <dbReference type="HAMAP-Rule" id="MF_00239"/>
    </source>
</evidence>
<dbReference type="OrthoDB" id="31096at2157"/>
<comment type="subcellular location">
    <subcellularLocation>
        <location evidence="6">Cytoplasm</location>
    </subcellularLocation>
</comment>
<evidence type="ECO:0000256" key="4">
    <source>
        <dbReference type="ARBA" id="ARBA00022777"/>
    </source>
</evidence>
<accession>A0A8T8KC81</accession>
<dbReference type="GO" id="GO:0006220">
    <property type="term" value="P:pyrimidine nucleotide metabolic process"/>
    <property type="evidence" value="ECO:0007669"/>
    <property type="project" value="UniProtKB-UniRule"/>
</dbReference>
<sequence>MIITIGGLAGTGTTTAARLLSEKLKIPFVSAGDIFRQMAAENGQDILTFSKFAENNIEVDLEIDRRQAQMAKEAEDLIVEGRLSAHFVDADLKVWMIAPFEVRAHRISGRESKPVEVTKKEIKIREDSEASRYLDIHQIDIHNMEIYDLILNTNSFQAEKVAEIIFKVQEVI</sequence>
<evidence type="ECO:0000313" key="7">
    <source>
        <dbReference type="EMBL" id="QUH24360.1"/>
    </source>
</evidence>
<dbReference type="SUPFAM" id="SSF52540">
    <property type="entry name" value="P-loop containing nucleoside triphosphate hydrolases"/>
    <property type="match status" value="1"/>
</dbReference>
<keyword evidence="4 6" id="KW-0418">Kinase</keyword>
<dbReference type="AlphaFoldDB" id="A0A8T8KC81"/>
<dbReference type="InterPro" id="IPR027417">
    <property type="entry name" value="P-loop_NTPase"/>
</dbReference>
<dbReference type="Proteomes" id="UP000681041">
    <property type="component" value="Chromosome"/>
</dbReference>
<comment type="catalytic activity">
    <reaction evidence="6">
        <text>dCMP + ATP = dCDP + ADP</text>
        <dbReference type="Rhea" id="RHEA:25094"/>
        <dbReference type="ChEBI" id="CHEBI:30616"/>
        <dbReference type="ChEBI" id="CHEBI:57566"/>
        <dbReference type="ChEBI" id="CHEBI:58593"/>
        <dbReference type="ChEBI" id="CHEBI:456216"/>
        <dbReference type="EC" id="2.7.4.25"/>
    </reaction>
</comment>
<dbReference type="Gene3D" id="3.40.50.300">
    <property type="entry name" value="P-loop containing nucleotide triphosphate hydrolases"/>
    <property type="match status" value="1"/>
</dbReference>
<dbReference type="RefSeq" id="WP_211534291.1">
    <property type="nucleotide sequence ID" value="NZ_CP058560.1"/>
</dbReference>
<keyword evidence="2 6" id="KW-0808">Transferase</keyword>